<evidence type="ECO:0000256" key="2">
    <source>
        <dbReference type="ARBA" id="ARBA00022603"/>
    </source>
</evidence>
<dbReference type="InterPro" id="IPR029063">
    <property type="entry name" value="SAM-dependent_MTases_sf"/>
</dbReference>
<reference evidence="5" key="1">
    <citation type="journal article" date="2021" name="Proc. Natl. Acad. Sci. U.S.A.">
        <title>A Catalog of Tens of Thousands of Viruses from Human Metagenomes Reveals Hidden Associations with Chronic Diseases.</title>
        <authorList>
            <person name="Tisza M.J."/>
            <person name="Buck C.B."/>
        </authorList>
    </citation>
    <scope>NUCLEOTIDE SEQUENCE</scope>
    <source>
        <strain evidence="5">Ct1IF5</strain>
    </source>
</reference>
<evidence type="ECO:0000259" key="4">
    <source>
        <dbReference type="Pfam" id="PF01555"/>
    </source>
</evidence>
<dbReference type="GO" id="GO:0008170">
    <property type="term" value="F:N-methyltransferase activity"/>
    <property type="evidence" value="ECO:0007669"/>
    <property type="project" value="InterPro"/>
</dbReference>
<evidence type="ECO:0000313" key="5">
    <source>
        <dbReference type="EMBL" id="DAF61665.1"/>
    </source>
</evidence>
<evidence type="ECO:0000256" key="1">
    <source>
        <dbReference type="ARBA" id="ARBA00006594"/>
    </source>
</evidence>
<accession>A0A8S5TEI4</accession>
<sequence length="226" mass="26091">MEEKIKLYYDDCMNVFKNIPDNSIDLVVTDPPYKTISGGKPHKKGQPSGMLSKNDGKIFKFNDIKPEIWIPEVYRVLKEGTHCYIMTNTINLESYLRLVRKCGFGLHNVLSWHKNNCTPSRWYMKNGEFTLFLRKGKAKTINNVGSKMIHEFDNIIGNKIHPTEKPIKLMQFYIENSSNVNDTVLDPFMGSGATGVACKNLNRKFIGIELDETYFEIAKERIDRQE</sequence>
<dbReference type="Gene3D" id="3.40.50.150">
    <property type="entry name" value="Vaccinia Virus protein VP39"/>
    <property type="match status" value="1"/>
</dbReference>
<dbReference type="InterPro" id="IPR002052">
    <property type="entry name" value="DNA_methylase_N6_adenine_CS"/>
</dbReference>
<dbReference type="PANTHER" id="PTHR13370:SF3">
    <property type="entry name" value="TRNA (GUANINE(10)-N2)-METHYLTRANSFERASE HOMOLOG"/>
    <property type="match status" value="1"/>
</dbReference>
<dbReference type="GO" id="GO:0009007">
    <property type="term" value="F:site-specific DNA-methyltransferase (adenine-specific) activity"/>
    <property type="evidence" value="ECO:0007669"/>
    <property type="project" value="TreeGrafter"/>
</dbReference>
<dbReference type="SUPFAM" id="SSF53335">
    <property type="entry name" value="S-adenosyl-L-methionine-dependent methyltransferases"/>
    <property type="match status" value="1"/>
</dbReference>
<dbReference type="InterPro" id="IPR002941">
    <property type="entry name" value="DNA_methylase_N4/N6"/>
</dbReference>
<name>A0A8S5TEI4_9CAUD</name>
<dbReference type="PROSITE" id="PS00092">
    <property type="entry name" value="N6_MTASE"/>
    <property type="match status" value="1"/>
</dbReference>
<dbReference type="PANTHER" id="PTHR13370">
    <property type="entry name" value="RNA METHYLASE-RELATED"/>
    <property type="match status" value="1"/>
</dbReference>
<dbReference type="PRINTS" id="PR00508">
    <property type="entry name" value="S21N4MTFRASE"/>
</dbReference>
<dbReference type="Pfam" id="PF01555">
    <property type="entry name" value="N6_N4_Mtase"/>
    <property type="match status" value="1"/>
</dbReference>
<keyword evidence="2 5" id="KW-0489">Methyltransferase</keyword>
<protein>
    <submittedName>
        <fullName evidence="5">Adenine-specific methyltransferase</fullName>
    </submittedName>
</protein>
<dbReference type="EMBL" id="BK032815">
    <property type="protein sequence ID" value="DAF61665.1"/>
    <property type="molecule type" value="Genomic_DNA"/>
</dbReference>
<organism evidence="5">
    <name type="scientific">Siphoviridae sp. ct1IF5</name>
    <dbReference type="NCBI Taxonomy" id="2827765"/>
    <lineage>
        <taxon>Viruses</taxon>
        <taxon>Duplodnaviria</taxon>
        <taxon>Heunggongvirae</taxon>
        <taxon>Uroviricota</taxon>
        <taxon>Caudoviricetes</taxon>
    </lineage>
</organism>
<dbReference type="GO" id="GO:0032259">
    <property type="term" value="P:methylation"/>
    <property type="evidence" value="ECO:0007669"/>
    <property type="project" value="UniProtKB-KW"/>
</dbReference>
<dbReference type="GO" id="GO:0003677">
    <property type="term" value="F:DNA binding"/>
    <property type="evidence" value="ECO:0007669"/>
    <property type="project" value="InterPro"/>
</dbReference>
<evidence type="ECO:0000256" key="3">
    <source>
        <dbReference type="ARBA" id="ARBA00022679"/>
    </source>
</evidence>
<keyword evidence="3" id="KW-0808">Transferase</keyword>
<comment type="similarity">
    <text evidence="1">Belongs to the N(4)/N(6)-methyltransferase family.</text>
</comment>
<feature type="domain" description="DNA methylase N-4/N-6" evidence="4">
    <location>
        <begin position="24"/>
        <end position="220"/>
    </location>
</feature>
<proteinExistence type="inferred from homology"/>
<dbReference type="InterPro" id="IPR001091">
    <property type="entry name" value="RM_Methyltransferase"/>
</dbReference>